<dbReference type="Pfam" id="PF07453">
    <property type="entry name" value="NUMOD1"/>
    <property type="match status" value="1"/>
</dbReference>
<evidence type="ECO:0008006" key="4">
    <source>
        <dbReference type="Google" id="ProtNLM"/>
    </source>
</evidence>
<proteinExistence type="predicted"/>
<dbReference type="RefSeq" id="YP_008475183.1">
    <property type="nucleotide sequence ID" value="NC_022170.1"/>
</dbReference>
<organism evidence="3">
    <name type="scientific">Candida labiduridarum</name>
    <dbReference type="NCBI Taxonomy" id="434042"/>
    <lineage>
        <taxon>Eukaryota</taxon>
        <taxon>Fungi</taxon>
        <taxon>Dikarya</taxon>
        <taxon>Ascomycota</taxon>
        <taxon>Saccharomycotina</taxon>
        <taxon>Pichiomycetes</taxon>
        <taxon>Debaryomycetaceae</taxon>
        <taxon>Candida/Lodderomyces clade</taxon>
        <taxon>Candida</taxon>
    </lineage>
</organism>
<dbReference type="InterPro" id="IPR003647">
    <property type="entry name" value="Intron_nuc_1_rpt"/>
</dbReference>
<dbReference type="SUPFAM" id="SSF64496">
    <property type="entry name" value="DNA-binding domain of intron-encoded endonucleases"/>
    <property type="match status" value="1"/>
</dbReference>
<dbReference type="EMBL" id="KC993196">
    <property type="protein sequence ID" value="AGS44488.1"/>
    <property type="molecule type" value="Genomic_DNA"/>
</dbReference>
<keyword evidence="3" id="KW-0496">Mitochondrion</keyword>
<dbReference type="GeneID" id="16695103"/>
<dbReference type="GO" id="GO:0004519">
    <property type="term" value="F:endonuclease activity"/>
    <property type="evidence" value="ECO:0007669"/>
    <property type="project" value="InterPro"/>
</dbReference>
<feature type="domain" description="Nuclease-associated modular DNA-binding 1" evidence="2">
    <location>
        <begin position="32"/>
        <end position="69"/>
    </location>
</feature>
<dbReference type="InterPro" id="IPR010896">
    <property type="entry name" value="NUMOD1"/>
</dbReference>
<reference evidence="3" key="1">
    <citation type="submission" date="2013-04" db="EMBL/GenBank/DDBJ databases">
        <authorList>
            <person name="Valach M."/>
            <person name="Hegedusova E."/>
            <person name="Brejova B."/>
            <person name="Nosek J."/>
        </authorList>
    </citation>
    <scope>NUCLEOTIDE SEQUENCE</scope>
    <source>
        <strain evidence="3">NRRL Y-27940</strain>
    </source>
</reference>
<evidence type="ECO:0000259" key="2">
    <source>
        <dbReference type="Pfam" id="PF07453"/>
    </source>
</evidence>
<protein>
    <recommendedName>
        <fullName evidence="4">Homing endonuclease LAGLIDADG domain-containing protein</fullName>
    </recommendedName>
</protein>
<name>S5U539_9ASCO</name>
<gene>
    <name evidence="3" type="primary">nad5-I1</name>
</gene>
<sequence length="307" mass="36294">MLNKNIRNIINYNLSKQIINYNTSCKNNNNLIYVYDITTMELVNNKYYMSISACNKELGINKQTIRKYLDNKELYKYRYIFSNIELSKDLLNKYIILTPKILEVITGELLGKGNMNINNNNKSSKTAAIVWYFSPKALEYVNYLKFNILKSLCTNTAPTRYPNKDKGEVKQYSFSTKYMPQLYDIYNNWYKWDESEEKYLKILPNNIYDIITPISLAHWTSGVGYFDGSTVLSTEYFNHQEIEILCHILKFKFNIKCYLVLTYTLGRALPDGYRIKIDESCQDKFIELVKPHMLESFWYKIDSSYLS</sequence>
<evidence type="ECO:0000259" key="1">
    <source>
        <dbReference type="Pfam" id="PF03161"/>
    </source>
</evidence>
<dbReference type="SMART" id="SM00497">
    <property type="entry name" value="IENR1"/>
    <property type="match status" value="1"/>
</dbReference>
<accession>S5U539</accession>
<dbReference type="Pfam" id="PF03161">
    <property type="entry name" value="LAGLIDADG_2"/>
    <property type="match status" value="1"/>
</dbReference>
<evidence type="ECO:0000313" key="3">
    <source>
        <dbReference type="EMBL" id="AGS44488.1"/>
    </source>
</evidence>
<dbReference type="SUPFAM" id="SSF55608">
    <property type="entry name" value="Homing endonucleases"/>
    <property type="match status" value="1"/>
</dbReference>
<dbReference type="AlphaFoldDB" id="S5U539"/>
<feature type="domain" description="Homing endonuclease LAGLIDADG" evidence="1">
    <location>
        <begin position="103"/>
        <end position="264"/>
    </location>
</feature>
<dbReference type="InterPro" id="IPR004860">
    <property type="entry name" value="LAGLIDADG_dom"/>
</dbReference>
<dbReference type="Gene3D" id="3.10.28.10">
    <property type="entry name" value="Homing endonucleases"/>
    <property type="match status" value="2"/>
</dbReference>
<dbReference type="InterPro" id="IPR027434">
    <property type="entry name" value="Homing_endonucl"/>
</dbReference>
<geneLocation type="mitochondrion" evidence="3"/>